<evidence type="ECO:0000313" key="1">
    <source>
        <dbReference type="EMBL" id="RGK58499.1"/>
    </source>
</evidence>
<dbReference type="EMBL" id="QSTF01000001">
    <property type="protein sequence ID" value="RGM43189.1"/>
    <property type="molecule type" value="Genomic_DNA"/>
</dbReference>
<accession>A0A3E4N7X9</accession>
<dbReference type="PANTHER" id="PTHR43611:SF3">
    <property type="entry name" value="FLAVIN MONONUCLEOTIDE HYDROLASE 1, CHLOROPLATIC"/>
    <property type="match status" value="1"/>
</dbReference>
<reference evidence="3 4" key="1">
    <citation type="submission" date="2018-08" db="EMBL/GenBank/DDBJ databases">
        <title>A genome reference for cultivated species of the human gut microbiota.</title>
        <authorList>
            <person name="Zou Y."/>
            <person name="Xue W."/>
            <person name="Luo G."/>
        </authorList>
    </citation>
    <scope>NUCLEOTIDE SEQUENCE [LARGE SCALE GENOMIC DNA]</scope>
    <source>
        <strain evidence="2 3">OM08-14</strain>
        <strain evidence="1 4">TF10-3AC</strain>
    </source>
</reference>
<evidence type="ECO:0000313" key="2">
    <source>
        <dbReference type="EMBL" id="RGM43189.1"/>
    </source>
</evidence>
<comment type="caution">
    <text evidence="1">The sequence shown here is derived from an EMBL/GenBank/DDBJ whole genome shotgun (WGS) entry which is preliminary data.</text>
</comment>
<dbReference type="Proteomes" id="UP000260780">
    <property type="component" value="Unassembled WGS sequence"/>
</dbReference>
<dbReference type="InterPro" id="IPR023198">
    <property type="entry name" value="PGP-like_dom2"/>
</dbReference>
<dbReference type="NCBIfam" id="TIGR01509">
    <property type="entry name" value="HAD-SF-IA-v3"/>
    <property type="match status" value="1"/>
</dbReference>
<proteinExistence type="predicted"/>
<dbReference type="SFLD" id="SFLDS00003">
    <property type="entry name" value="Haloacid_Dehalogenase"/>
    <property type="match status" value="1"/>
</dbReference>
<dbReference type="Gene3D" id="1.10.150.240">
    <property type="entry name" value="Putative phosphatase, domain 2"/>
    <property type="match status" value="1"/>
</dbReference>
<dbReference type="STRING" id="310297.BHV76_10840"/>
<dbReference type="InterPro" id="IPR036412">
    <property type="entry name" value="HAD-like_sf"/>
</dbReference>
<dbReference type="CDD" id="cd02603">
    <property type="entry name" value="HAD_sEH-N_like"/>
    <property type="match status" value="1"/>
</dbReference>
<dbReference type="EMBL" id="QSQT01000001">
    <property type="protein sequence ID" value="RGK58499.1"/>
    <property type="molecule type" value="Genomic_DNA"/>
</dbReference>
<sequence length="206" mass="24059">MNRIKNIIFDLGGVLLDLDVHRCLERLEGIGLHEVRQWMTGTNEKGFFKEYECGTLTTEQFRDRIREEVGRELPDEEIDRIWNSMLKEIPDYKFELLLKLKENYNLYLLSNTNDLHWKECAGKFIYKGMPMLDCFTQVFLSYRMHLAKPDVEIFQTVLKEAGLKADEVLFIDDSEENCQAAAKLGIGVCHYVPGDNLEVQLQKFIV</sequence>
<protein>
    <submittedName>
        <fullName evidence="1">HAD family phosphatase</fullName>
    </submittedName>
</protein>
<dbReference type="PANTHER" id="PTHR43611">
    <property type="entry name" value="ALPHA-D-GLUCOSE 1-PHOSPHATE PHOSPHATASE"/>
    <property type="match status" value="1"/>
</dbReference>
<dbReference type="SUPFAM" id="SSF56784">
    <property type="entry name" value="HAD-like"/>
    <property type="match status" value="1"/>
</dbReference>
<dbReference type="Pfam" id="PF00702">
    <property type="entry name" value="Hydrolase"/>
    <property type="match status" value="1"/>
</dbReference>
<keyword evidence="4" id="KW-1185">Reference proteome</keyword>
<name>A0A3E4N7X9_9BACT</name>
<dbReference type="InterPro" id="IPR006439">
    <property type="entry name" value="HAD-SF_hydro_IA"/>
</dbReference>
<organism evidence="1 4">
    <name type="scientific">Phocaeicola plebeius</name>
    <dbReference type="NCBI Taxonomy" id="310297"/>
    <lineage>
        <taxon>Bacteria</taxon>
        <taxon>Pseudomonadati</taxon>
        <taxon>Bacteroidota</taxon>
        <taxon>Bacteroidia</taxon>
        <taxon>Bacteroidales</taxon>
        <taxon>Bacteroidaceae</taxon>
        <taxon>Phocaeicola</taxon>
    </lineage>
</organism>
<dbReference type="Gene3D" id="3.40.50.1000">
    <property type="entry name" value="HAD superfamily/HAD-like"/>
    <property type="match status" value="1"/>
</dbReference>
<dbReference type="SFLD" id="SFLDG01129">
    <property type="entry name" value="C1.5:_HAD__Beta-PGM__Phosphata"/>
    <property type="match status" value="1"/>
</dbReference>
<dbReference type="Proteomes" id="UP000260862">
    <property type="component" value="Unassembled WGS sequence"/>
</dbReference>
<dbReference type="RefSeq" id="WP_117670086.1">
    <property type="nucleotide sequence ID" value="NZ_CABOGR010000001.1"/>
</dbReference>
<evidence type="ECO:0000313" key="4">
    <source>
        <dbReference type="Proteomes" id="UP000260862"/>
    </source>
</evidence>
<dbReference type="AlphaFoldDB" id="A0A3E4N7X9"/>
<dbReference type="PRINTS" id="PR00413">
    <property type="entry name" value="HADHALOGNASE"/>
</dbReference>
<evidence type="ECO:0000313" key="3">
    <source>
        <dbReference type="Proteomes" id="UP000260780"/>
    </source>
</evidence>
<gene>
    <name evidence="2" type="ORF">DXC17_00240</name>
    <name evidence="1" type="ORF">DXD04_00965</name>
</gene>
<dbReference type="InterPro" id="IPR023214">
    <property type="entry name" value="HAD_sf"/>
</dbReference>